<accession>A0A1G7LB78</accession>
<reference evidence="2" key="1">
    <citation type="submission" date="2016-10" db="EMBL/GenBank/DDBJ databases">
        <authorList>
            <person name="Varghese N."/>
            <person name="Submissions S."/>
        </authorList>
    </citation>
    <scope>NUCLEOTIDE SEQUENCE [LARGE SCALE GENOMIC DNA]</scope>
    <source>
        <strain evidence="2">DSM 16477</strain>
    </source>
</reference>
<sequence>MTYQSTAHPAHTFSLTDTLRRAGAGLRRFFAGIGHGIMTGSTAHHRYEQVQRLQAKSDAELADLGLKRDEIVHHVFKDLYYI</sequence>
<dbReference type="AlphaFoldDB" id="A0A1G7LB78"/>
<evidence type="ECO:0000313" key="2">
    <source>
        <dbReference type="Proteomes" id="UP000199399"/>
    </source>
</evidence>
<evidence type="ECO:0000313" key="1">
    <source>
        <dbReference type="EMBL" id="SDF46777.1"/>
    </source>
</evidence>
<dbReference type="EMBL" id="FNBP01000002">
    <property type="protein sequence ID" value="SDF46777.1"/>
    <property type="molecule type" value="Genomic_DNA"/>
</dbReference>
<name>A0A1G7LB78_9RHOB</name>
<keyword evidence="2" id="KW-1185">Reference proteome</keyword>
<dbReference type="Proteomes" id="UP000199399">
    <property type="component" value="Unassembled WGS sequence"/>
</dbReference>
<gene>
    <name evidence="1" type="ORF">SAMN04489759_102255</name>
</gene>
<proteinExistence type="predicted"/>
<protein>
    <recommendedName>
        <fullName evidence="3">DUF1127 domain-containing protein</fullName>
    </recommendedName>
</protein>
<evidence type="ECO:0008006" key="3">
    <source>
        <dbReference type="Google" id="ProtNLM"/>
    </source>
</evidence>
<organism evidence="1 2">
    <name type="scientific">Sulfitobacter delicatus</name>
    <dbReference type="NCBI Taxonomy" id="218672"/>
    <lineage>
        <taxon>Bacteria</taxon>
        <taxon>Pseudomonadati</taxon>
        <taxon>Pseudomonadota</taxon>
        <taxon>Alphaproteobacteria</taxon>
        <taxon>Rhodobacterales</taxon>
        <taxon>Roseobacteraceae</taxon>
        <taxon>Sulfitobacter</taxon>
    </lineage>
</organism>
<dbReference type="RefSeq" id="WP_244153594.1">
    <property type="nucleotide sequence ID" value="NZ_FNBP01000002.1"/>
</dbReference>
<dbReference type="STRING" id="218672.SAMN04489759_102255"/>